<reference evidence="1 2" key="1">
    <citation type="journal article" date="2019" name="Nat. Ecol. Evol.">
        <title>Megaphylogeny resolves global patterns of mushroom evolution.</title>
        <authorList>
            <person name="Varga T."/>
            <person name="Krizsan K."/>
            <person name="Foldi C."/>
            <person name="Dima B."/>
            <person name="Sanchez-Garcia M."/>
            <person name="Sanchez-Ramirez S."/>
            <person name="Szollosi G.J."/>
            <person name="Szarkandi J.G."/>
            <person name="Papp V."/>
            <person name="Albert L."/>
            <person name="Andreopoulos W."/>
            <person name="Angelini C."/>
            <person name="Antonin V."/>
            <person name="Barry K.W."/>
            <person name="Bougher N.L."/>
            <person name="Buchanan P."/>
            <person name="Buyck B."/>
            <person name="Bense V."/>
            <person name="Catcheside P."/>
            <person name="Chovatia M."/>
            <person name="Cooper J."/>
            <person name="Damon W."/>
            <person name="Desjardin D."/>
            <person name="Finy P."/>
            <person name="Geml J."/>
            <person name="Haridas S."/>
            <person name="Hughes K."/>
            <person name="Justo A."/>
            <person name="Karasinski D."/>
            <person name="Kautmanova I."/>
            <person name="Kiss B."/>
            <person name="Kocsube S."/>
            <person name="Kotiranta H."/>
            <person name="LaButti K.M."/>
            <person name="Lechner B.E."/>
            <person name="Liimatainen K."/>
            <person name="Lipzen A."/>
            <person name="Lukacs Z."/>
            <person name="Mihaltcheva S."/>
            <person name="Morgado L.N."/>
            <person name="Niskanen T."/>
            <person name="Noordeloos M.E."/>
            <person name="Ohm R.A."/>
            <person name="Ortiz-Santana B."/>
            <person name="Ovrebo C."/>
            <person name="Racz N."/>
            <person name="Riley R."/>
            <person name="Savchenko A."/>
            <person name="Shiryaev A."/>
            <person name="Soop K."/>
            <person name="Spirin V."/>
            <person name="Szebenyi C."/>
            <person name="Tomsovsky M."/>
            <person name="Tulloss R.E."/>
            <person name="Uehling J."/>
            <person name="Grigoriev I.V."/>
            <person name="Vagvolgyi C."/>
            <person name="Papp T."/>
            <person name="Martin F.M."/>
            <person name="Miettinen O."/>
            <person name="Hibbett D.S."/>
            <person name="Nagy L.G."/>
        </authorList>
    </citation>
    <scope>NUCLEOTIDE SEQUENCE [LARGE SCALE GENOMIC DNA]</scope>
    <source>
        <strain evidence="1 2">NL-1719</strain>
    </source>
</reference>
<accession>A0ACD3B8H6</accession>
<dbReference type="Proteomes" id="UP000308600">
    <property type="component" value="Unassembled WGS sequence"/>
</dbReference>
<evidence type="ECO:0000313" key="2">
    <source>
        <dbReference type="Proteomes" id="UP000308600"/>
    </source>
</evidence>
<sequence length="152" mass="17907">MLSNLLLLSKFLLLLFSLPLQCNFPLLLNLNLPFYLPLLFGLPLIGVLVKVVTNMYVSGDHYVRFRDSTGREGYHYLNANDTYYFIDTDKTQYYNDGCGYARLTCPSGLKIENRNSTFRLRHFDLMNFDFDLYLQEFQPNLERIKQNNAYYP</sequence>
<protein>
    <submittedName>
        <fullName evidence="1">Uncharacterized protein</fullName>
    </submittedName>
</protein>
<evidence type="ECO:0000313" key="1">
    <source>
        <dbReference type="EMBL" id="TFK74145.1"/>
    </source>
</evidence>
<dbReference type="EMBL" id="ML208270">
    <property type="protein sequence ID" value="TFK74145.1"/>
    <property type="molecule type" value="Genomic_DNA"/>
</dbReference>
<name>A0ACD3B8H6_9AGAR</name>
<gene>
    <name evidence="1" type="ORF">BDN72DRAFT_854282</name>
</gene>
<proteinExistence type="predicted"/>
<organism evidence="1 2">
    <name type="scientific">Pluteus cervinus</name>
    <dbReference type="NCBI Taxonomy" id="181527"/>
    <lineage>
        <taxon>Eukaryota</taxon>
        <taxon>Fungi</taxon>
        <taxon>Dikarya</taxon>
        <taxon>Basidiomycota</taxon>
        <taxon>Agaricomycotina</taxon>
        <taxon>Agaricomycetes</taxon>
        <taxon>Agaricomycetidae</taxon>
        <taxon>Agaricales</taxon>
        <taxon>Pluteineae</taxon>
        <taxon>Pluteaceae</taxon>
        <taxon>Pluteus</taxon>
    </lineage>
</organism>
<keyword evidence="2" id="KW-1185">Reference proteome</keyword>